<dbReference type="Proteomes" id="UP000504624">
    <property type="component" value="Unplaced"/>
</dbReference>
<dbReference type="PANTHER" id="PTHR40389">
    <property type="entry name" value="ENDOGENOUS RETROVIRUS GROUP K MEMBER 24 GAG POLYPROTEIN-RELATED"/>
    <property type="match status" value="1"/>
</dbReference>
<name>A0A6J0IWF4_9PASS</name>
<dbReference type="Pfam" id="PF00607">
    <property type="entry name" value="Gag_p24"/>
    <property type="match status" value="1"/>
</dbReference>
<keyword evidence="2" id="KW-1185">Reference proteome</keyword>
<dbReference type="InterPro" id="IPR050195">
    <property type="entry name" value="Primate_lentivir_Gag_pol-like"/>
</dbReference>
<evidence type="ECO:0000313" key="3">
    <source>
        <dbReference type="RefSeq" id="XP_017690990.1"/>
    </source>
</evidence>
<dbReference type="RefSeq" id="XP_017690990.1">
    <property type="nucleotide sequence ID" value="XM_017835501.1"/>
</dbReference>
<accession>A0A6J0IWF4</accession>
<sequence length="378" mass="42488">MKRQAVYSLFSEFLQKKGVKYLYLKKELPGLLEYGNEKGCFVNPHTVHSVEEWCKFGDKIWEALLDEDKVAKKLGKLWRVVYNTLLQHEAERQAAEQALNMRQQNKEYKNFDWFSYKPSPPAMQTVHLPAVPPDLSKINTDGLLESKTPAAPTAPPPLADTPSGQTDPEPTPPPPAHSTKEPVPGAFSDSVEAVVKERRETWAAFAKHCLEQGDSHGLQVVDSYAFPVTYNQDGQGGITAAIIPLDWKFLAQLRSTVNEFGLHSEPTKQMLDYFWCTYLLLPSDLRSITRMILTEHQQLLFNAYWQVLVNESVAELLEKALVLPTGENAFLVNAIQDLAKGLKEQAQSSQAQVPAALAPLQVKAHNFAEEKARSKCYR</sequence>
<protein>
    <submittedName>
        <fullName evidence="3">Uncharacterized protein LOC108507497</fullName>
    </submittedName>
</protein>
<gene>
    <name evidence="3" type="primary">LOC108507497</name>
</gene>
<dbReference type="AlphaFoldDB" id="A0A6J0IWF4"/>
<dbReference type="InterPro" id="IPR008919">
    <property type="entry name" value="Retrov_capsid_N"/>
</dbReference>
<proteinExistence type="predicted"/>
<dbReference type="GeneID" id="108507497"/>
<dbReference type="Gene3D" id="1.10.375.10">
    <property type="entry name" value="Human Immunodeficiency Virus Type 1 Capsid Protein"/>
    <property type="match status" value="1"/>
</dbReference>
<feature type="region of interest" description="Disordered" evidence="1">
    <location>
        <begin position="137"/>
        <end position="185"/>
    </location>
</feature>
<organism evidence="2 3">
    <name type="scientific">Lepidothrix coronata</name>
    <name type="common">blue-crowned manakin</name>
    <dbReference type="NCBI Taxonomy" id="321398"/>
    <lineage>
        <taxon>Eukaryota</taxon>
        <taxon>Metazoa</taxon>
        <taxon>Chordata</taxon>
        <taxon>Craniata</taxon>
        <taxon>Vertebrata</taxon>
        <taxon>Euteleostomi</taxon>
        <taxon>Archelosauria</taxon>
        <taxon>Archosauria</taxon>
        <taxon>Dinosauria</taxon>
        <taxon>Saurischia</taxon>
        <taxon>Theropoda</taxon>
        <taxon>Coelurosauria</taxon>
        <taxon>Aves</taxon>
        <taxon>Neognathae</taxon>
        <taxon>Neoaves</taxon>
        <taxon>Telluraves</taxon>
        <taxon>Australaves</taxon>
        <taxon>Passeriformes</taxon>
        <taxon>Pipridae</taxon>
        <taxon>Lepidothrix</taxon>
    </lineage>
</organism>
<dbReference type="GO" id="GO:0016032">
    <property type="term" value="P:viral process"/>
    <property type="evidence" value="ECO:0007669"/>
    <property type="project" value="InterPro"/>
</dbReference>
<dbReference type="SUPFAM" id="SSF47943">
    <property type="entry name" value="Retrovirus capsid protein, N-terminal core domain"/>
    <property type="match status" value="1"/>
</dbReference>
<dbReference type="OrthoDB" id="9352756at2759"/>
<evidence type="ECO:0000256" key="1">
    <source>
        <dbReference type="SAM" id="MobiDB-lite"/>
    </source>
</evidence>
<reference evidence="3" key="1">
    <citation type="submission" date="2025-08" db="UniProtKB">
        <authorList>
            <consortium name="RefSeq"/>
        </authorList>
    </citation>
    <scope>IDENTIFICATION</scope>
</reference>
<dbReference type="PANTHER" id="PTHR40389:SF3">
    <property type="entry name" value="IGE-BINDING PROTEIN"/>
    <property type="match status" value="1"/>
</dbReference>
<evidence type="ECO:0000313" key="2">
    <source>
        <dbReference type="Proteomes" id="UP000504624"/>
    </source>
</evidence>